<dbReference type="GO" id="GO:0033650">
    <property type="term" value="C:host cell mitochondrion"/>
    <property type="evidence" value="ECO:0007669"/>
    <property type="project" value="UniProtKB-SubCell"/>
</dbReference>
<organism evidence="7">
    <name type="scientific">Influenza A virus</name>
    <dbReference type="NCBI Taxonomy" id="11320"/>
    <lineage>
        <taxon>Viruses</taxon>
        <taxon>Riboviria</taxon>
        <taxon>Orthornavirae</taxon>
        <taxon>Negarnaviricota</taxon>
        <taxon>Polyploviricotina</taxon>
        <taxon>Insthoviricetes</taxon>
        <taxon>Articulavirales</taxon>
        <taxon>Orthomyxoviridae</taxon>
        <taxon>Alphainfluenzavirus</taxon>
        <taxon>Alphainfluenzavirus influenzae</taxon>
    </lineage>
</organism>
<feature type="domain" description="Influenza RNA polymerase PB2 CAP binding" evidence="2">
    <location>
        <begin position="320"/>
        <end position="522"/>
    </location>
</feature>
<gene>
    <name evidence="7" type="primary">PB2</name>
</gene>
<evidence type="ECO:0000256" key="1">
    <source>
        <dbReference type="ARBA" id="ARBA00004181"/>
    </source>
</evidence>
<comment type="subcellular location">
    <subcellularLocation>
        <location evidence="1">Host mitochondrion</location>
    </subcellularLocation>
</comment>
<dbReference type="InterPro" id="IPR049113">
    <property type="entry name" value="PB2_helical"/>
</dbReference>
<dbReference type="SMR" id="A0A6M2RCY1"/>
<dbReference type="Pfam" id="PF00604">
    <property type="entry name" value="Flu_PB2_5th"/>
    <property type="match status" value="1"/>
</dbReference>
<dbReference type="Pfam" id="PF20949">
    <property type="entry name" value="Flu_PB2_3rd"/>
    <property type="match status" value="1"/>
</dbReference>
<sequence>MERIKELRDLMSQSRTREILTKTTVDHMAIIKKYTSGRQEKNPALRMKWMMAMKYPITADKRIMDTIPERNEQGQTLWSKTNDAGSDRVTVSPLAVTWWNRNGPTTSTVHYPKVYKTYFEKVERLKHGTFGPVHFRNQVKIRRRVDTNPGHADLSAKEAQDVIMEVVFPNEVGARTLTSESQLAITKEKKEELQNCKIAPLMVAYMLERELVRKTRFLPVAGGTGSVYIEVLHLTQGTCWEQMYTPGGEVRNDDVDQSLIIAARNIVRRAAVSADPLASLLEMCHSTQIGGVKMVDILKQNPTEEQAVDICKAAIGLRISSSFSFGGFTFKRTSGSSVKEEEEMLTGNLQTLKLRVHEGYEEFTMVGRRATAILRKATRRLIQLIVSGRDEQSIAEAIIVAMVFSQEDCMIKAVRGDLNFVNRANQRLNPMHQLLRHFQKDAKVLFQNWGIETIDNVMGMIGILPDMTPSTEMSLRGIRVSKMGVDEYSSTERVVVSIDRFLRVRDQRGNVLLSPEEVSETQG</sequence>
<dbReference type="InterPro" id="IPR049111">
    <property type="entry name" value="Flu_PB2_middle"/>
</dbReference>
<dbReference type="EMBL" id="MK680243">
    <property type="protein sequence ID" value="QBP78434.1"/>
    <property type="molecule type" value="Viral_cRNA"/>
</dbReference>
<evidence type="ECO:0000259" key="4">
    <source>
        <dbReference type="Pfam" id="PF20948"/>
    </source>
</evidence>
<dbReference type="Pfam" id="PF20948">
    <property type="entry name" value="Flu_PB2_2nd"/>
    <property type="match status" value="1"/>
</dbReference>
<feature type="domain" description="Influenza RNA polymerase PB2 N-terminal region" evidence="3">
    <location>
        <begin position="1"/>
        <end position="36"/>
    </location>
</feature>
<evidence type="ECO:0000259" key="2">
    <source>
        <dbReference type="Pfam" id="PF00604"/>
    </source>
</evidence>
<reference evidence="7" key="1">
    <citation type="submission" date="2019-03" db="EMBL/GenBank/DDBJ databases">
        <title>Genetic analysis of influenza A virus (H1N1) in pigs.</title>
        <authorList>
            <person name="Bera B.C."/>
            <person name="Anand T."/>
            <person name="Virmani N."/>
            <person name="Karthik S."/>
            <person name="Tripathi B.N."/>
        </authorList>
    </citation>
    <scope>NUCLEOTIDE SEQUENCE</scope>
    <source>
        <strain evidence="7">A/swine/Mizoram/mzH6/2017</strain>
    </source>
</reference>
<feature type="domain" description="Polymerase basic protein 2 helical" evidence="6">
    <location>
        <begin position="250"/>
        <end position="319"/>
    </location>
</feature>
<dbReference type="InterPro" id="IPR049106">
    <property type="entry name" value="Flu_PB2_N"/>
</dbReference>
<dbReference type="Pfam" id="PF20950">
    <property type="entry name" value="Flu_PB2_4th"/>
    <property type="match status" value="1"/>
</dbReference>
<dbReference type="InterPro" id="IPR049110">
    <property type="entry name" value="Flu_PB2_2nd"/>
</dbReference>
<protein>
    <submittedName>
        <fullName evidence="7">Polymerase PB2</fullName>
    </submittedName>
</protein>
<name>A0A6M2RCY1_9INFA</name>
<feature type="domain" description="Influenza RNA polymerase PB2 second" evidence="4">
    <location>
        <begin position="37"/>
        <end position="104"/>
    </location>
</feature>
<evidence type="ECO:0000259" key="6">
    <source>
        <dbReference type="Pfam" id="PF20950"/>
    </source>
</evidence>
<feature type="domain" description="Influenza RNA polymerase PB2 middle" evidence="5">
    <location>
        <begin position="107"/>
        <end position="248"/>
    </location>
</feature>
<evidence type="ECO:0000313" key="7">
    <source>
        <dbReference type="EMBL" id="QBP78434.1"/>
    </source>
</evidence>
<evidence type="ECO:0000259" key="3">
    <source>
        <dbReference type="Pfam" id="PF20947"/>
    </source>
</evidence>
<evidence type="ECO:0000259" key="5">
    <source>
        <dbReference type="Pfam" id="PF20949"/>
    </source>
</evidence>
<proteinExistence type="predicted"/>
<accession>A0A6M2RCY1</accession>
<feature type="non-terminal residue" evidence="7">
    <location>
        <position position="523"/>
    </location>
</feature>
<dbReference type="Pfam" id="PF20947">
    <property type="entry name" value="Flu_PB2_1st"/>
    <property type="match status" value="1"/>
</dbReference>
<dbReference type="InterPro" id="IPR048298">
    <property type="entry name" value="Flu_PB2_CAP-bd"/>
</dbReference>